<gene>
    <name evidence="2" type="ORF">C0630_00260</name>
</gene>
<feature type="domain" description="Glyoxalase-like" evidence="1">
    <location>
        <begin position="14"/>
        <end position="185"/>
    </location>
</feature>
<evidence type="ECO:0000313" key="2">
    <source>
        <dbReference type="EMBL" id="PLX63381.1"/>
    </source>
</evidence>
<dbReference type="Gene3D" id="3.10.180.10">
    <property type="entry name" value="2,3-Dihydroxybiphenyl 1,2-Dioxygenase, domain 1"/>
    <property type="match status" value="1"/>
</dbReference>
<dbReference type="EMBL" id="PKUN01000001">
    <property type="protein sequence ID" value="PLX63381.1"/>
    <property type="molecule type" value="Genomic_DNA"/>
</dbReference>
<dbReference type="AlphaFoldDB" id="A0A2N6D106"/>
<dbReference type="InterPro" id="IPR029068">
    <property type="entry name" value="Glyas_Bleomycin-R_OHBP_Dase"/>
</dbReference>
<protein>
    <submittedName>
        <fullName evidence="2">VOC family protein</fullName>
    </submittedName>
</protein>
<sequence>MQETALGQLMGTRIDHLVIGASNLVQGAAYVKEQLGVDIPYGGAHDRMGTHNHLMRLGDELFLEVIALNPDREPPNRPRWYGLDDPHVRQSLYNRPALLSWVVNTEYINKLLQKTRGAFGEATLISRGKLSLYFGLPDDGRLLAGGMLPYIIDWQVDSHPAKQMADAGCLFQGLDIYHPYPAWLDSILESIGAADLARIHPLPKNSQAFLEAHIETPSGPRVLRSHAGLWSTE</sequence>
<comment type="caution">
    <text evidence="2">The sequence shown here is derived from an EMBL/GenBank/DDBJ whole genome shotgun (WGS) entry which is preliminary data.</text>
</comment>
<proteinExistence type="predicted"/>
<dbReference type="Pfam" id="PF13468">
    <property type="entry name" value="Glyoxalase_3"/>
    <property type="match status" value="1"/>
</dbReference>
<accession>A0A2N6D106</accession>
<dbReference type="STRING" id="1111735.GCA_000428045_03525"/>
<name>A0A2N6D106_9GAMM</name>
<dbReference type="InterPro" id="IPR025870">
    <property type="entry name" value="Glyoxalase-like_dom"/>
</dbReference>
<organism evidence="2 3">
    <name type="scientific">Sedimenticola selenatireducens</name>
    <dbReference type="NCBI Taxonomy" id="191960"/>
    <lineage>
        <taxon>Bacteria</taxon>
        <taxon>Pseudomonadati</taxon>
        <taxon>Pseudomonadota</taxon>
        <taxon>Gammaproteobacteria</taxon>
        <taxon>Chromatiales</taxon>
        <taxon>Sedimenticolaceae</taxon>
        <taxon>Sedimenticola</taxon>
    </lineage>
</organism>
<reference evidence="2 3" key="1">
    <citation type="submission" date="2017-11" db="EMBL/GenBank/DDBJ databases">
        <title>Genome-resolved metagenomics identifies genetic mobility, metabolic interactions, and unexpected diversity in perchlorate-reducing communities.</title>
        <authorList>
            <person name="Barnum T.P."/>
            <person name="Figueroa I.A."/>
            <person name="Carlstrom C.I."/>
            <person name="Lucas L.N."/>
            <person name="Engelbrektson A.L."/>
            <person name="Coates J.D."/>
        </authorList>
    </citation>
    <scope>NUCLEOTIDE SEQUENCE [LARGE SCALE GENOMIC DNA]</scope>
    <source>
        <strain evidence="2">BM301</strain>
    </source>
</reference>
<evidence type="ECO:0000313" key="3">
    <source>
        <dbReference type="Proteomes" id="UP000235015"/>
    </source>
</evidence>
<evidence type="ECO:0000259" key="1">
    <source>
        <dbReference type="Pfam" id="PF13468"/>
    </source>
</evidence>
<dbReference type="Proteomes" id="UP000235015">
    <property type="component" value="Unassembled WGS sequence"/>
</dbReference>